<keyword evidence="2" id="KW-1185">Reference proteome</keyword>
<dbReference type="Proteomes" id="UP000031668">
    <property type="component" value="Unassembled WGS sequence"/>
</dbReference>
<comment type="caution">
    <text evidence="1">The sequence shown here is derived from an EMBL/GenBank/DDBJ whole genome shotgun (WGS) entry which is preliminary data.</text>
</comment>
<organism evidence="1 2">
    <name type="scientific">Thelohanellus kitauei</name>
    <name type="common">Myxosporean</name>
    <dbReference type="NCBI Taxonomy" id="669202"/>
    <lineage>
        <taxon>Eukaryota</taxon>
        <taxon>Metazoa</taxon>
        <taxon>Cnidaria</taxon>
        <taxon>Myxozoa</taxon>
        <taxon>Myxosporea</taxon>
        <taxon>Bivalvulida</taxon>
        <taxon>Platysporina</taxon>
        <taxon>Myxobolidae</taxon>
        <taxon>Thelohanellus</taxon>
    </lineage>
</organism>
<protein>
    <submittedName>
        <fullName evidence="1">Uncharacterized protein</fullName>
    </submittedName>
</protein>
<proteinExistence type="predicted"/>
<evidence type="ECO:0000313" key="2">
    <source>
        <dbReference type="Proteomes" id="UP000031668"/>
    </source>
</evidence>
<dbReference type="AlphaFoldDB" id="A0A0C2MBK9"/>
<gene>
    <name evidence="1" type="ORF">RF11_08829</name>
</gene>
<name>A0A0C2MBK9_THEKT</name>
<dbReference type="EMBL" id="JWZT01005265">
    <property type="protein sequence ID" value="KII61729.1"/>
    <property type="molecule type" value="Genomic_DNA"/>
</dbReference>
<sequence>MSFWFNLSMCLSNRPKYSSRPSLSMHSSQRSSDLRIRLASDHDILESVTSSVNMFLNNSTLWFLAMLCFSLSNAFKDRAFSACTCFSRSIMLRFSRSIFDLSKAFSLSISTFFSMYSS</sequence>
<evidence type="ECO:0000313" key="1">
    <source>
        <dbReference type="EMBL" id="KII61729.1"/>
    </source>
</evidence>
<accession>A0A0C2MBK9</accession>
<reference evidence="1 2" key="1">
    <citation type="journal article" date="2014" name="Genome Biol. Evol.">
        <title>The genome of the myxosporean Thelohanellus kitauei shows adaptations to nutrient acquisition within its fish host.</title>
        <authorList>
            <person name="Yang Y."/>
            <person name="Xiong J."/>
            <person name="Zhou Z."/>
            <person name="Huo F."/>
            <person name="Miao W."/>
            <person name="Ran C."/>
            <person name="Liu Y."/>
            <person name="Zhang J."/>
            <person name="Feng J."/>
            <person name="Wang M."/>
            <person name="Wang M."/>
            <person name="Wang L."/>
            <person name="Yao B."/>
        </authorList>
    </citation>
    <scope>NUCLEOTIDE SEQUENCE [LARGE SCALE GENOMIC DNA]</scope>
    <source>
        <strain evidence="1">Wuqing</strain>
    </source>
</reference>